<accession>A0AAV5FEU3</accession>
<dbReference type="GO" id="GO:0046839">
    <property type="term" value="P:phospholipid dephosphorylation"/>
    <property type="evidence" value="ECO:0007669"/>
    <property type="project" value="TreeGrafter"/>
</dbReference>
<dbReference type="PANTHER" id="PTHR10165">
    <property type="entry name" value="LIPID PHOSPHATE PHOSPHATASE"/>
    <property type="match status" value="1"/>
</dbReference>
<dbReference type="Gene3D" id="1.20.144.10">
    <property type="entry name" value="Phosphatidic acid phosphatase type 2/haloperoxidase"/>
    <property type="match status" value="1"/>
</dbReference>
<dbReference type="InterPro" id="IPR000326">
    <property type="entry name" value="PAP2/HPO"/>
</dbReference>
<reference evidence="8" key="2">
    <citation type="submission" date="2021-12" db="EMBL/GenBank/DDBJ databases">
        <title>Resequencing data analysis of finger millet.</title>
        <authorList>
            <person name="Hatakeyama M."/>
            <person name="Aluri S."/>
            <person name="Balachadran M.T."/>
            <person name="Sivarajan S.R."/>
            <person name="Poveda L."/>
            <person name="Shimizu-Inatsugi R."/>
            <person name="Schlapbach R."/>
            <person name="Sreeman S.M."/>
            <person name="Shimizu K.K."/>
        </authorList>
    </citation>
    <scope>NUCLEOTIDE SEQUENCE</scope>
</reference>
<dbReference type="Proteomes" id="UP001054889">
    <property type="component" value="Unassembled WGS sequence"/>
</dbReference>
<dbReference type="InterPro" id="IPR036938">
    <property type="entry name" value="PAP2/HPO_sf"/>
</dbReference>
<dbReference type="AlphaFoldDB" id="A0AAV5FEU3"/>
<proteinExistence type="inferred from homology"/>
<sequence>MKGNTVPFWAVPLIGIVLPCAIFGGIYFKKKNFYDLHHGILVITDAIKDGVGRPRLDFFWRCFPDGNDVYDNITTGVICHGEKSVIKEGHKSFPSGHTSWSFAGLGFLSWSYSCFVLLSAFFPYPYDADAFWPHAYTFQLSEERNSRNANSNSVRPTVIETVTLRDSSPILDDVEGGRRL</sequence>
<keyword evidence="3 6" id="KW-0812">Transmembrane</keyword>
<evidence type="ECO:0000313" key="8">
    <source>
        <dbReference type="EMBL" id="GJN34229.1"/>
    </source>
</evidence>
<organism evidence="8 9">
    <name type="scientific">Eleusine coracana subsp. coracana</name>
    <dbReference type="NCBI Taxonomy" id="191504"/>
    <lineage>
        <taxon>Eukaryota</taxon>
        <taxon>Viridiplantae</taxon>
        <taxon>Streptophyta</taxon>
        <taxon>Embryophyta</taxon>
        <taxon>Tracheophyta</taxon>
        <taxon>Spermatophyta</taxon>
        <taxon>Magnoliopsida</taxon>
        <taxon>Liliopsida</taxon>
        <taxon>Poales</taxon>
        <taxon>Poaceae</taxon>
        <taxon>PACMAD clade</taxon>
        <taxon>Chloridoideae</taxon>
        <taxon>Cynodonteae</taxon>
        <taxon>Eleusininae</taxon>
        <taxon>Eleusine</taxon>
    </lineage>
</organism>
<evidence type="ECO:0000256" key="1">
    <source>
        <dbReference type="ARBA" id="ARBA00004141"/>
    </source>
</evidence>
<gene>
    <name evidence="8" type="primary">gb22875</name>
    <name evidence="8" type="ORF">PR202_gb22875</name>
</gene>
<dbReference type="InterPro" id="IPR043216">
    <property type="entry name" value="PAP-like"/>
</dbReference>
<keyword evidence="5 6" id="KW-0472">Membrane</keyword>
<evidence type="ECO:0000313" key="9">
    <source>
        <dbReference type="Proteomes" id="UP001054889"/>
    </source>
</evidence>
<evidence type="ECO:0000256" key="4">
    <source>
        <dbReference type="ARBA" id="ARBA00022989"/>
    </source>
</evidence>
<dbReference type="SUPFAM" id="SSF48317">
    <property type="entry name" value="Acid phosphatase/Vanadium-dependent haloperoxidase"/>
    <property type="match status" value="1"/>
</dbReference>
<feature type="transmembrane region" description="Helical" evidence="6">
    <location>
        <begin position="100"/>
        <end position="122"/>
    </location>
</feature>
<dbReference type="Pfam" id="PF01569">
    <property type="entry name" value="PAP2"/>
    <property type="match status" value="1"/>
</dbReference>
<evidence type="ECO:0000256" key="2">
    <source>
        <dbReference type="ARBA" id="ARBA00008816"/>
    </source>
</evidence>
<keyword evidence="9" id="KW-1185">Reference proteome</keyword>
<dbReference type="GO" id="GO:0016020">
    <property type="term" value="C:membrane"/>
    <property type="evidence" value="ECO:0007669"/>
    <property type="project" value="UniProtKB-SubCell"/>
</dbReference>
<name>A0AAV5FEU3_ELECO</name>
<comment type="similarity">
    <text evidence="2">Belongs to the PA-phosphatase related phosphoesterase family.</text>
</comment>
<dbReference type="GO" id="GO:0006644">
    <property type="term" value="P:phospholipid metabolic process"/>
    <property type="evidence" value="ECO:0007669"/>
    <property type="project" value="InterPro"/>
</dbReference>
<reference evidence="8" key="1">
    <citation type="journal article" date="2018" name="DNA Res.">
        <title>Multiple hybrid de novo genome assembly of finger millet, an orphan allotetraploid crop.</title>
        <authorList>
            <person name="Hatakeyama M."/>
            <person name="Aluri S."/>
            <person name="Balachadran M.T."/>
            <person name="Sivarajan S.R."/>
            <person name="Patrignani A."/>
            <person name="Gruter S."/>
            <person name="Poveda L."/>
            <person name="Shimizu-Inatsugi R."/>
            <person name="Baeten J."/>
            <person name="Francoijs K.J."/>
            <person name="Nataraja K.N."/>
            <person name="Reddy Y.A.N."/>
            <person name="Phadnis S."/>
            <person name="Ravikumar R.L."/>
            <person name="Schlapbach R."/>
            <person name="Sreeman S.M."/>
            <person name="Shimizu K.K."/>
        </authorList>
    </citation>
    <scope>NUCLEOTIDE SEQUENCE</scope>
</reference>
<evidence type="ECO:0000259" key="7">
    <source>
        <dbReference type="Pfam" id="PF01569"/>
    </source>
</evidence>
<evidence type="ECO:0000256" key="6">
    <source>
        <dbReference type="SAM" id="Phobius"/>
    </source>
</evidence>
<evidence type="ECO:0000256" key="3">
    <source>
        <dbReference type="ARBA" id="ARBA00022692"/>
    </source>
</evidence>
<feature type="domain" description="Phosphatidic acid phosphatase type 2/haloperoxidase" evidence="7">
    <location>
        <begin position="42"/>
        <end position="110"/>
    </location>
</feature>
<feature type="transmembrane region" description="Helical" evidence="6">
    <location>
        <begin position="6"/>
        <end position="28"/>
    </location>
</feature>
<comment type="subcellular location">
    <subcellularLocation>
        <location evidence="1">Membrane</location>
        <topology evidence="1">Multi-pass membrane protein</topology>
    </subcellularLocation>
</comment>
<dbReference type="EMBL" id="BQKI01000085">
    <property type="protein sequence ID" value="GJN34229.1"/>
    <property type="molecule type" value="Genomic_DNA"/>
</dbReference>
<dbReference type="GO" id="GO:0008195">
    <property type="term" value="F:phosphatidate phosphatase activity"/>
    <property type="evidence" value="ECO:0007669"/>
    <property type="project" value="TreeGrafter"/>
</dbReference>
<protein>
    <recommendedName>
        <fullName evidence="7">Phosphatidic acid phosphatase type 2/haloperoxidase domain-containing protein</fullName>
    </recommendedName>
</protein>
<comment type="caution">
    <text evidence="8">The sequence shown here is derived from an EMBL/GenBank/DDBJ whole genome shotgun (WGS) entry which is preliminary data.</text>
</comment>
<keyword evidence="4 6" id="KW-1133">Transmembrane helix</keyword>
<dbReference type="PANTHER" id="PTHR10165:SF199">
    <property type="entry name" value="OS09G0308900 PROTEIN"/>
    <property type="match status" value="1"/>
</dbReference>
<evidence type="ECO:0000256" key="5">
    <source>
        <dbReference type="ARBA" id="ARBA00023136"/>
    </source>
</evidence>